<feature type="transmembrane region" description="Helical" evidence="8">
    <location>
        <begin position="337"/>
        <end position="357"/>
    </location>
</feature>
<keyword evidence="6 8" id="KW-0472">Membrane</keyword>
<keyword evidence="11" id="KW-1185">Reference proteome</keyword>
<dbReference type="AlphaFoldDB" id="A0A5N7A8G1"/>
<evidence type="ECO:0000259" key="9">
    <source>
        <dbReference type="PROSITE" id="PS50850"/>
    </source>
</evidence>
<dbReference type="InterPro" id="IPR011701">
    <property type="entry name" value="MFS"/>
</dbReference>
<dbReference type="InterPro" id="IPR050930">
    <property type="entry name" value="MFS_Vesicular_Transporter"/>
</dbReference>
<dbReference type="Pfam" id="PF07690">
    <property type="entry name" value="MFS_1"/>
    <property type="match status" value="1"/>
</dbReference>
<dbReference type="EMBL" id="ML737622">
    <property type="protein sequence ID" value="KAE8365913.1"/>
    <property type="molecule type" value="Genomic_DNA"/>
</dbReference>
<keyword evidence="3" id="KW-0813">Transport</keyword>
<comment type="similarity">
    <text evidence="2">Belongs to the major facilitator superfamily. Vesicular transporter family.</text>
</comment>
<evidence type="ECO:0000313" key="11">
    <source>
        <dbReference type="Proteomes" id="UP000326268"/>
    </source>
</evidence>
<feature type="transmembrane region" description="Helical" evidence="8">
    <location>
        <begin position="173"/>
        <end position="193"/>
    </location>
</feature>
<feature type="transmembrane region" description="Helical" evidence="8">
    <location>
        <begin position="12"/>
        <end position="36"/>
    </location>
</feature>
<evidence type="ECO:0000313" key="10">
    <source>
        <dbReference type="EMBL" id="KAE8365913.1"/>
    </source>
</evidence>
<dbReference type="GO" id="GO:0022857">
    <property type="term" value="F:transmembrane transporter activity"/>
    <property type="evidence" value="ECO:0007669"/>
    <property type="project" value="InterPro"/>
</dbReference>
<gene>
    <name evidence="10" type="ORF">BDV27DRAFT_144071</name>
</gene>
<dbReference type="InterPro" id="IPR036259">
    <property type="entry name" value="MFS_trans_sf"/>
</dbReference>
<proteinExistence type="inferred from homology"/>
<dbReference type="RefSeq" id="XP_031928994.1">
    <property type="nucleotide sequence ID" value="XM_032070206.1"/>
</dbReference>
<dbReference type="SUPFAM" id="SSF103473">
    <property type="entry name" value="MFS general substrate transporter"/>
    <property type="match status" value="1"/>
</dbReference>
<organism evidence="10 11">
    <name type="scientific">Aspergillus caelatus</name>
    <dbReference type="NCBI Taxonomy" id="61420"/>
    <lineage>
        <taxon>Eukaryota</taxon>
        <taxon>Fungi</taxon>
        <taxon>Dikarya</taxon>
        <taxon>Ascomycota</taxon>
        <taxon>Pezizomycotina</taxon>
        <taxon>Eurotiomycetes</taxon>
        <taxon>Eurotiomycetidae</taxon>
        <taxon>Eurotiales</taxon>
        <taxon>Aspergillaceae</taxon>
        <taxon>Aspergillus</taxon>
        <taxon>Aspergillus subgen. Circumdati</taxon>
    </lineage>
</organism>
<evidence type="ECO:0000256" key="5">
    <source>
        <dbReference type="ARBA" id="ARBA00022989"/>
    </source>
</evidence>
<evidence type="ECO:0000256" key="1">
    <source>
        <dbReference type="ARBA" id="ARBA00004141"/>
    </source>
</evidence>
<accession>A0A5N7A8G1</accession>
<feature type="domain" description="Major facilitator superfamily (MFS) profile" evidence="9">
    <location>
        <begin position="14"/>
        <end position="475"/>
    </location>
</feature>
<name>A0A5N7A8G1_9EURO</name>
<dbReference type="InterPro" id="IPR020846">
    <property type="entry name" value="MFS_dom"/>
</dbReference>
<feature type="transmembrane region" description="Helical" evidence="8">
    <location>
        <begin position="377"/>
        <end position="404"/>
    </location>
</feature>
<feature type="transmembrane region" description="Helical" evidence="8">
    <location>
        <begin position="305"/>
        <end position="325"/>
    </location>
</feature>
<dbReference type="Proteomes" id="UP000326268">
    <property type="component" value="Unassembled WGS sequence"/>
</dbReference>
<evidence type="ECO:0000256" key="3">
    <source>
        <dbReference type="ARBA" id="ARBA00022448"/>
    </source>
</evidence>
<comment type="subcellular location">
    <subcellularLocation>
        <location evidence="1">Membrane</location>
        <topology evidence="1">Multi-pass membrane protein</topology>
    </subcellularLocation>
</comment>
<dbReference type="GeneID" id="43654652"/>
<evidence type="ECO:0000256" key="8">
    <source>
        <dbReference type="SAM" id="Phobius"/>
    </source>
</evidence>
<protein>
    <submittedName>
        <fullName evidence="10">MFS general substrate transporter</fullName>
    </submittedName>
</protein>
<feature type="region of interest" description="Disordered" evidence="7">
    <location>
        <begin position="199"/>
        <end position="230"/>
    </location>
</feature>
<feature type="compositionally biased region" description="Polar residues" evidence="7">
    <location>
        <begin position="220"/>
        <end position="230"/>
    </location>
</feature>
<feature type="transmembrane region" description="Helical" evidence="8">
    <location>
        <begin position="452"/>
        <end position="474"/>
    </location>
</feature>
<dbReference type="OrthoDB" id="5086884at2759"/>
<feature type="transmembrane region" description="Helical" evidence="8">
    <location>
        <begin position="425"/>
        <end position="446"/>
    </location>
</feature>
<dbReference type="PRINTS" id="PR01035">
    <property type="entry name" value="TCRTETA"/>
</dbReference>
<keyword evidence="5 8" id="KW-1133">Transmembrane helix</keyword>
<evidence type="ECO:0000256" key="7">
    <source>
        <dbReference type="SAM" id="MobiDB-lite"/>
    </source>
</evidence>
<dbReference type="Gene3D" id="1.20.1250.20">
    <property type="entry name" value="MFS general substrate transporter like domains"/>
    <property type="match status" value="1"/>
</dbReference>
<evidence type="ECO:0000256" key="2">
    <source>
        <dbReference type="ARBA" id="ARBA00006829"/>
    </source>
</evidence>
<dbReference type="PANTHER" id="PTHR23506">
    <property type="entry name" value="GH10249P"/>
    <property type="match status" value="1"/>
</dbReference>
<feature type="compositionally biased region" description="Basic and acidic residues" evidence="7">
    <location>
        <begin position="204"/>
        <end position="218"/>
    </location>
</feature>
<keyword evidence="4 8" id="KW-0812">Transmembrane</keyword>
<feature type="transmembrane region" description="Helical" evidence="8">
    <location>
        <begin position="56"/>
        <end position="73"/>
    </location>
</feature>
<feature type="transmembrane region" description="Helical" evidence="8">
    <location>
        <begin position="144"/>
        <end position="167"/>
    </location>
</feature>
<dbReference type="InterPro" id="IPR001958">
    <property type="entry name" value="Tet-R_TetA/multi-R_MdtG-like"/>
</dbReference>
<feature type="transmembrane region" description="Helical" evidence="8">
    <location>
        <begin position="276"/>
        <end position="293"/>
    </location>
</feature>
<dbReference type="GO" id="GO:0016020">
    <property type="term" value="C:membrane"/>
    <property type="evidence" value="ECO:0007669"/>
    <property type="project" value="UniProtKB-SubCell"/>
</dbReference>
<sequence>MSWGYSWRSSTGFIIACIIIALFAENFLYGFVVPILPYILENRNHVEPSDTQRLTYQVLTIYGAVAVISGLLIGHWADRIKSRRIPLILGLGVALVGTVVLATATKLPGLFVGRTLQAIGGTTAWIVGYATLRDTIQAKDMGKIFGLVNSFVSAGALSGPAVAGSLLELAGYWATWSIVLILLLLDIVMRLVMIENPSKRSKKANTDNGERGALRDDTQDPSNAPCSRSGQIDSMTEDTALLATPHAQLNRSTTSGKVQGVSAGSFYRIILGQPRVIVALLSYMTHSSLVASYNTTLPTHVRQTFGWGSLATGLLFVGLQAPAIVFSPICGWLRDKVGTRVPTSVGFILLAPLLWLLGVTDQVHHHWVSSKDQASLLYVVSIITIGCVQNLLTSVGTIEITCTVDELESKHPGIFGPNGGYSRAYSLSNISFTMGLLVGPLLSGSLTDAFGYYYMNSALACICVVLSLLTITFLRGKSIPRSSKSNNVDETLTA</sequence>
<feature type="transmembrane region" description="Helical" evidence="8">
    <location>
        <begin position="111"/>
        <end position="132"/>
    </location>
</feature>
<evidence type="ECO:0000256" key="4">
    <source>
        <dbReference type="ARBA" id="ARBA00022692"/>
    </source>
</evidence>
<dbReference type="PROSITE" id="PS50850">
    <property type="entry name" value="MFS"/>
    <property type="match status" value="1"/>
</dbReference>
<evidence type="ECO:0000256" key="6">
    <source>
        <dbReference type="ARBA" id="ARBA00023136"/>
    </source>
</evidence>
<reference evidence="10 11" key="1">
    <citation type="submission" date="2019-04" db="EMBL/GenBank/DDBJ databases">
        <title>Friends and foes A comparative genomics studyof 23 Aspergillus species from section Flavi.</title>
        <authorList>
            <consortium name="DOE Joint Genome Institute"/>
            <person name="Kjaerbolling I."/>
            <person name="Vesth T."/>
            <person name="Frisvad J.C."/>
            <person name="Nybo J.L."/>
            <person name="Theobald S."/>
            <person name="Kildgaard S."/>
            <person name="Isbrandt T."/>
            <person name="Kuo A."/>
            <person name="Sato A."/>
            <person name="Lyhne E.K."/>
            <person name="Kogle M.E."/>
            <person name="Wiebenga A."/>
            <person name="Kun R.S."/>
            <person name="Lubbers R.J."/>
            <person name="Makela M.R."/>
            <person name="Barry K."/>
            <person name="Chovatia M."/>
            <person name="Clum A."/>
            <person name="Daum C."/>
            <person name="Haridas S."/>
            <person name="He G."/>
            <person name="LaButti K."/>
            <person name="Lipzen A."/>
            <person name="Mondo S."/>
            <person name="Riley R."/>
            <person name="Salamov A."/>
            <person name="Simmons B.A."/>
            <person name="Magnuson J.K."/>
            <person name="Henrissat B."/>
            <person name="Mortensen U.H."/>
            <person name="Larsen T.O."/>
            <person name="Devries R.P."/>
            <person name="Grigoriev I.V."/>
            <person name="Machida M."/>
            <person name="Baker S.E."/>
            <person name="Andersen M.R."/>
        </authorList>
    </citation>
    <scope>NUCLEOTIDE SEQUENCE [LARGE SCALE GENOMIC DNA]</scope>
    <source>
        <strain evidence="10 11">CBS 763.97</strain>
    </source>
</reference>
<dbReference type="PANTHER" id="PTHR23506:SF35">
    <property type="entry name" value="MAJOR FACILITATOR SUPERFAMILY (MFS) PROFILE DOMAIN-CONTAINING PROTEIN-RELATED"/>
    <property type="match status" value="1"/>
</dbReference>
<feature type="transmembrane region" description="Helical" evidence="8">
    <location>
        <begin position="85"/>
        <end position="105"/>
    </location>
</feature>